<keyword evidence="2" id="KW-1185">Reference proteome</keyword>
<dbReference type="PROSITE" id="PS51257">
    <property type="entry name" value="PROKAR_LIPOPROTEIN"/>
    <property type="match status" value="1"/>
</dbReference>
<dbReference type="AlphaFoldDB" id="K2JV83"/>
<reference evidence="1 2" key="1">
    <citation type="journal article" date="2012" name="J. Bacteriol.">
        <title>Genome Sequence of Idiomarina xiamenensis Type Strain 10-D-4.</title>
        <authorList>
            <person name="Lai Q."/>
            <person name="Wang L."/>
            <person name="Wang W."/>
            <person name="Shao Z."/>
        </authorList>
    </citation>
    <scope>NUCLEOTIDE SEQUENCE [LARGE SCALE GENOMIC DNA]</scope>
    <source>
        <strain evidence="1 2">10-D-4</strain>
    </source>
</reference>
<gene>
    <name evidence="1" type="ORF">A10D4_12809</name>
</gene>
<comment type="caution">
    <text evidence="1">The sequence shown here is derived from an EMBL/GenBank/DDBJ whole genome shotgun (WGS) entry which is preliminary data.</text>
</comment>
<evidence type="ECO:0000313" key="2">
    <source>
        <dbReference type="Proteomes" id="UP000014115"/>
    </source>
</evidence>
<evidence type="ECO:0000313" key="1">
    <source>
        <dbReference type="EMBL" id="EKE79448.1"/>
    </source>
</evidence>
<name>K2JV83_9GAMM</name>
<protein>
    <recommendedName>
        <fullName evidence="3">Lipoprotein</fullName>
    </recommendedName>
</protein>
<dbReference type="eggNOG" id="ENOG5033BRN">
    <property type="taxonomic scope" value="Bacteria"/>
</dbReference>
<evidence type="ECO:0008006" key="3">
    <source>
        <dbReference type="Google" id="ProtNLM"/>
    </source>
</evidence>
<sequence length="109" mass="12423">MKALLYLAVFLSLFACSERKPIDPCQDKSMAYVMGQHFIEKRLKAPSTADFPWMSSDGVYVSVMGNCEFHVRGFVDAQNGFGAMIRTNYSLTLRYSKQSKKWHLESISI</sequence>
<organism evidence="1 2">
    <name type="scientific">Idiomarina xiamenensis 10-D-4</name>
    <dbReference type="NCBI Taxonomy" id="740709"/>
    <lineage>
        <taxon>Bacteria</taxon>
        <taxon>Pseudomonadati</taxon>
        <taxon>Pseudomonadota</taxon>
        <taxon>Gammaproteobacteria</taxon>
        <taxon>Alteromonadales</taxon>
        <taxon>Idiomarinaceae</taxon>
        <taxon>Idiomarina</taxon>
    </lineage>
</organism>
<accession>K2JV83</accession>
<dbReference type="Proteomes" id="UP000014115">
    <property type="component" value="Unassembled WGS sequence"/>
</dbReference>
<proteinExistence type="predicted"/>
<dbReference type="EMBL" id="AMRG01000023">
    <property type="protein sequence ID" value="EKE79448.1"/>
    <property type="molecule type" value="Genomic_DNA"/>
</dbReference>